<dbReference type="AlphaFoldDB" id="A0A1Q2H154"/>
<protein>
    <submittedName>
        <fullName evidence="2">Glutathione S-transferase</fullName>
    </submittedName>
</protein>
<dbReference type="PANTHER" id="PTHR43968">
    <property type="match status" value="1"/>
</dbReference>
<dbReference type="SUPFAM" id="SSF52833">
    <property type="entry name" value="Thioredoxin-like"/>
    <property type="match status" value="1"/>
</dbReference>
<accession>A0A1Q2H154</accession>
<dbReference type="InterPro" id="IPR036282">
    <property type="entry name" value="Glutathione-S-Trfase_C_sf"/>
</dbReference>
<evidence type="ECO:0000313" key="2">
    <source>
        <dbReference type="EMBL" id="AQQ01092.1"/>
    </source>
</evidence>
<gene>
    <name evidence="2" type="ORF">B0W48_15730</name>
</gene>
<dbReference type="InterPro" id="IPR036249">
    <property type="entry name" value="Thioredoxin-like_sf"/>
</dbReference>
<dbReference type="Pfam" id="PF13417">
    <property type="entry name" value="GST_N_3"/>
    <property type="match status" value="1"/>
</dbReference>
<dbReference type="STRING" id="247523.B0W48_15730"/>
<dbReference type="PANTHER" id="PTHR43968:SF6">
    <property type="entry name" value="GLUTATHIONE S-TRANSFERASE OMEGA"/>
    <property type="match status" value="1"/>
</dbReference>
<dbReference type="SUPFAM" id="SSF47616">
    <property type="entry name" value="GST C-terminal domain-like"/>
    <property type="match status" value="1"/>
</dbReference>
<dbReference type="Pfam" id="PF00043">
    <property type="entry name" value="GST_C"/>
    <property type="match status" value="1"/>
</dbReference>
<dbReference type="InterPro" id="IPR004045">
    <property type="entry name" value="Glutathione_S-Trfase_N"/>
</dbReference>
<dbReference type="Gene3D" id="3.40.30.10">
    <property type="entry name" value="Glutaredoxin"/>
    <property type="match status" value="1"/>
</dbReference>
<dbReference type="GO" id="GO:0016740">
    <property type="term" value="F:transferase activity"/>
    <property type="evidence" value="ECO:0007669"/>
    <property type="project" value="UniProtKB-KW"/>
</dbReference>
<name>A0A1Q2H154_9GAMM</name>
<dbReference type="InterPro" id="IPR050983">
    <property type="entry name" value="GST_Omega/HSP26"/>
</dbReference>
<dbReference type="GO" id="GO:0005737">
    <property type="term" value="C:cytoplasm"/>
    <property type="evidence" value="ECO:0007669"/>
    <property type="project" value="TreeGrafter"/>
</dbReference>
<keyword evidence="2" id="KW-0808">Transferase</keyword>
<evidence type="ECO:0000313" key="3">
    <source>
        <dbReference type="Proteomes" id="UP000188243"/>
    </source>
</evidence>
<organism evidence="2 3">
    <name type="scientific">Pseudoalteromonas aliena</name>
    <dbReference type="NCBI Taxonomy" id="247523"/>
    <lineage>
        <taxon>Bacteria</taxon>
        <taxon>Pseudomonadati</taxon>
        <taxon>Pseudomonadota</taxon>
        <taxon>Gammaproteobacteria</taxon>
        <taxon>Alteromonadales</taxon>
        <taxon>Pseudoalteromonadaceae</taxon>
        <taxon>Pseudoalteromonas</taxon>
    </lineage>
</organism>
<dbReference type="PROSITE" id="PS50405">
    <property type="entry name" value="GST_CTER"/>
    <property type="match status" value="1"/>
</dbReference>
<proteinExistence type="predicted"/>
<dbReference type="RefSeq" id="WP_077537747.1">
    <property type="nucleotide sequence ID" value="NZ_CP019628.1"/>
</dbReference>
<dbReference type="CDD" id="cd03196">
    <property type="entry name" value="GST_C_5"/>
    <property type="match status" value="1"/>
</dbReference>
<sequence length="220" mass="26067">MTLPLLYSLQHCPYAMRARMGILMAEQHVLLRAIKTKNKPPHLLQISPKGTVPVLLLPNNQVVDESLDIMLWALKQNDPYNLLHTQDPLALERMLELIKLNDTQFKPVLEKYKFYARTKDMAQIYYQKACEEYIKQFEAKLTMHKYLMGNEKSLADYALLPFIRQFARVDKHWYLQSEYTHVREWLNEFLHAPMFTKVMAKYDLWMDCGEEFLYGATKSN</sequence>
<dbReference type="InterPro" id="IPR040079">
    <property type="entry name" value="Glutathione_S-Trfase"/>
</dbReference>
<dbReference type="KEGG" id="paln:B0W48_15730"/>
<reference evidence="2 3" key="1">
    <citation type="submission" date="2017-02" db="EMBL/GenBank/DDBJ databases">
        <title>Complete genome sequence of the cold-active Pseudoalteromonas aliena strain EH1 isolated from Arctic seawater.</title>
        <authorList>
            <person name="Kim E."/>
            <person name="Heo E."/>
            <person name="Kim H."/>
            <person name="Kim D."/>
        </authorList>
    </citation>
    <scope>NUCLEOTIDE SEQUENCE [LARGE SCALE GENOMIC DNA]</scope>
    <source>
        <strain evidence="2 3">EH1</strain>
    </source>
</reference>
<dbReference type="InterPro" id="IPR004046">
    <property type="entry name" value="GST_C"/>
</dbReference>
<evidence type="ECO:0000259" key="1">
    <source>
        <dbReference type="PROSITE" id="PS50405"/>
    </source>
</evidence>
<dbReference type="Proteomes" id="UP000188243">
    <property type="component" value="Chromosome"/>
</dbReference>
<dbReference type="Gene3D" id="1.20.1050.10">
    <property type="match status" value="1"/>
</dbReference>
<dbReference type="EMBL" id="CP019628">
    <property type="protein sequence ID" value="AQQ01092.1"/>
    <property type="molecule type" value="Genomic_DNA"/>
</dbReference>
<feature type="domain" description="GST C-terminal" evidence="1">
    <location>
        <begin position="87"/>
        <end position="210"/>
    </location>
</feature>
<dbReference type="SFLD" id="SFLDS00019">
    <property type="entry name" value="Glutathione_Transferase_(cytos"/>
    <property type="match status" value="1"/>
</dbReference>
<dbReference type="InterPro" id="IPR010987">
    <property type="entry name" value="Glutathione-S-Trfase_C-like"/>
</dbReference>